<dbReference type="EMBL" id="MN739975">
    <property type="protein sequence ID" value="QHT80882.1"/>
    <property type="molecule type" value="Genomic_DNA"/>
</dbReference>
<proteinExistence type="predicted"/>
<sequence>MGCPVVGCLHSPSWLRTVPVSCSHSLLHPSVYVSCPGETLTCIKTVSHGAFGYIDTGIYETAAGKKEVYIKRPIMPGKNLLYEACMQQLVGERLADIGFQNGAPRVHRIFRLRDGSVGFAMEPIEGACTLDHYLLSVSDACLSNVIVDCLLQLCAMLWHLNHQVGINHRDLTPSNFLVVDHAPMRKILTIENDIIEISSTRSLTLIDFGFSCLGSPETQRADLSLSTVYPASDPCPKEGRDLFLFIGLLYIDYHARFPAQLRELFERWLQEPGAKLCKMMRNDKESSKKWMYFMAGNDQITRFPSHPSRMIQDLQAFLSM</sequence>
<evidence type="ECO:0000259" key="1">
    <source>
        <dbReference type="PROSITE" id="PS50011"/>
    </source>
</evidence>
<evidence type="ECO:0000313" key="2">
    <source>
        <dbReference type="EMBL" id="QHT80882.1"/>
    </source>
</evidence>
<dbReference type="InterPro" id="IPR008266">
    <property type="entry name" value="Tyr_kinase_AS"/>
</dbReference>
<dbReference type="PROSITE" id="PS50011">
    <property type="entry name" value="PROTEIN_KINASE_DOM"/>
    <property type="match status" value="1"/>
</dbReference>
<dbReference type="GO" id="GO:0004672">
    <property type="term" value="F:protein kinase activity"/>
    <property type="evidence" value="ECO:0007669"/>
    <property type="project" value="InterPro"/>
</dbReference>
<dbReference type="PROSITE" id="PS00109">
    <property type="entry name" value="PROTEIN_KINASE_TYR"/>
    <property type="match status" value="1"/>
</dbReference>
<dbReference type="AlphaFoldDB" id="A0A6C0HJU3"/>
<dbReference type="Gene3D" id="1.10.510.10">
    <property type="entry name" value="Transferase(Phosphotransferase) domain 1"/>
    <property type="match status" value="1"/>
</dbReference>
<dbReference type="GO" id="GO:0005524">
    <property type="term" value="F:ATP binding"/>
    <property type="evidence" value="ECO:0007669"/>
    <property type="project" value="InterPro"/>
</dbReference>
<organism evidence="2">
    <name type="scientific">viral metagenome</name>
    <dbReference type="NCBI Taxonomy" id="1070528"/>
    <lineage>
        <taxon>unclassified sequences</taxon>
        <taxon>metagenomes</taxon>
        <taxon>organismal metagenomes</taxon>
    </lineage>
</organism>
<dbReference type="InterPro" id="IPR011009">
    <property type="entry name" value="Kinase-like_dom_sf"/>
</dbReference>
<reference evidence="2" key="1">
    <citation type="journal article" date="2020" name="Nature">
        <title>Giant virus diversity and host interactions through global metagenomics.</title>
        <authorList>
            <person name="Schulz F."/>
            <person name="Roux S."/>
            <person name="Paez-Espino D."/>
            <person name="Jungbluth S."/>
            <person name="Walsh D.A."/>
            <person name="Denef V.J."/>
            <person name="McMahon K.D."/>
            <person name="Konstantinidis K.T."/>
            <person name="Eloe-Fadrosh E.A."/>
            <person name="Kyrpides N.C."/>
            <person name="Woyke T."/>
        </authorList>
    </citation>
    <scope>NUCLEOTIDE SEQUENCE</scope>
    <source>
        <strain evidence="2">GVMAG-M-3300023184-121</strain>
    </source>
</reference>
<protein>
    <recommendedName>
        <fullName evidence="1">Protein kinase domain-containing protein</fullName>
    </recommendedName>
</protein>
<accession>A0A6C0HJU3</accession>
<name>A0A6C0HJU3_9ZZZZ</name>
<dbReference type="SUPFAM" id="SSF56112">
    <property type="entry name" value="Protein kinase-like (PK-like)"/>
    <property type="match status" value="1"/>
</dbReference>
<dbReference type="InterPro" id="IPR000719">
    <property type="entry name" value="Prot_kinase_dom"/>
</dbReference>
<feature type="domain" description="Protein kinase" evidence="1">
    <location>
        <begin position="40"/>
        <end position="320"/>
    </location>
</feature>